<evidence type="ECO:0000256" key="6">
    <source>
        <dbReference type="ARBA" id="ARBA00022723"/>
    </source>
</evidence>
<reference evidence="15" key="1">
    <citation type="submission" date="2024-06" db="EMBL/GenBank/DDBJ databases">
        <authorList>
            <person name="Ryan C."/>
        </authorList>
    </citation>
    <scope>NUCLEOTIDE SEQUENCE [LARGE SCALE GENOMIC DNA]</scope>
</reference>
<evidence type="ECO:0000256" key="5">
    <source>
        <dbReference type="ARBA" id="ARBA00022679"/>
    </source>
</evidence>
<evidence type="ECO:0000256" key="7">
    <source>
        <dbReference type="ARBA" id="ARBA00022771"/>
    </source>
</evidence>
<feature type="domain" description="SIAH-type" evidence="13">
    <location>
        <begin position="94"/>
        <end position="152"/>
    </location>
</feature>
<evidence type="ECO:0000256" key="12">
    <source>
        <dbReference type="SAM" id="MobiDB-lite"/>
    </source>
</evidence>
<dbReference type="PANTHER" id="PTHR46632">
    <property type="entry name" value="E3 UBIQUITIN-PROTEIN LIGASE SINA-LIKE 4"/>
    <property type="match status" value="1"/>
</dbReference>
<dbReference type="InterPro" id="IPR013083">
    <property type="entry name" value="Znf_RING/FYVE/PHD"/>
</dbReference>
<dbReference type="GO" id="GO:0061630">
    <property type="term" value="F:ubiquitin protein ligase activity"/>
    <property type="evidence" value="ECO:0007669"/>
    <property type="project" value="UniProtKB-EC"/>
</dbReference>
<evidence type="ECO:0000256" key="2">
    <source>
        <dbReference type="ARBA" id="ARBA00004906"/>
    </source>
</evidence>
<dbReference type="InterPro" id="IPR044286">
    <property type="entry name" value="SINL_plant"/>
</dbReference>
<dbReference type="AlphaFoldDB" id="A0ABC8YX88"/>
<keyword evidence="6" id="KW-0479">Metal-binding</keyword>
<evidence type="ECO:0000256" key="3">
    <source>
        <dbReference type="ARBA" id="ARBA00009119"/>
    </source>
</evidence>
<evidence type="ECO:0000256" key="9">
    <source>
        <dbReference type="ARBA" id="ARBA00022833"/>
    </source>
</evidence>
<comment type="catalytic activity">
    <reaction evidence="1">
        <text>S-ubiquitinyl-[E2 ubiquitin-conjugating enzyme]-L-cysteine + [acceptor protein]-L-lysine = [E2 ubiquitin-conjugating enzyme]-L-cysteine + N(6)-ubiquitinyl-[acceptor protein]-L-lysine.</text>
        <dbReference type="EC" id="2.3.2.27"/>
    </reaction>
</comment>
<protein>
    <recommendedName>
        <fullName evidence="4">RING-type E3 ubiquitin transferase</fullName>
        <ecNumber evidence="4">2.3.2.27</ecNumber>
    </recommendedName>
</protein>
<feature type="region of interest" description="Disordered" evidence="12">
    <location>
        <begin position="1"/>
        <end position="20"/>
    </location>
</feature>
<evidence type="ECO:0000256" key="8">
    <source>
        <dbReference type="ARBA" id="ARBA00022786"/>
    </source>
</evidence>
<reference evidence="14 15" key="2">
    <citation type="submission" date="2024-10" db="EMBL/GenBank/DDBJ databases">
        <authorList>
            <person name="Ryan C."/>
        </authorList>
    </citation>
    <scope>NUCLEOTIDE SEQUENCE [LARGE SCALE GENOMIC DNA]</scope>
</reference>
<dbReference type="PANTHER" id="PTHR46632:SF16">
    <property type="entry name" value="E3 UBIQUITIN-PROTEIN LIGASE SINA-LIKE 10"/>
    <property type="match status" value="1"/>
</dbReference>
<name>A0ABC8YX88_9POAL</name>
<evidence type="ECO:0000313" key="14">
    <source>
        <dbReference type="EMBL" id="CAL4951192.1"/>
    </source>
</evidence>
<gene>
    <name evidence="14" type="ORF">URODEC1_LOCUS38802</name>
</gene>
<dbReference type="PROSITE" id="PS51081">
    <property type="entry name" value="ZF_SIAH"/>
    <property type="match status" value="1"/>
</dbReference>
<dbReference type="InterPro" id="IPR013010">
    <property type="entry name" value="Znf_SIAH"/>
</dbReference>
<dbReference type="InterPro" id="IPR049548">
    <property type="entry name" value="Sina-like_RING"/>
</dbReference>
<comment type="function">
    <text evidence="10">E3 ubiquitin-protein ligase that mediates ubiquitination and subsequent proteasomal degradation of target proteins. E3 ubiquitin ligases accept ubiquitin from an E2 ubiquitin-conjugating enzyme in the form of a thioester and then directly transfers the ubiquitin to targeted substrates. It probably triggers the ubiquitin-mediated degradation of different substrates.</text>
</comment>
<sequence>MEMETNDDNTKKRTGDAQEQGESNAKRLKCSIEVEAFCCDVCTKPLRPPIFQCTEGHIFCSSCCNKLPEEKCGFSSGCTGTIARSLGMEHAVQSILVNCCHAEHGCAEKIAYYDNYKHKVLCTHAPCKCPEPGCCFAGRVAELLDHLTTHHKWPSMPFQYWVPFDLRIVEPGSHVLHCWNDDQLYLLSVQPAAEPNGLAVSLVCVQYKSASAGCSVSFSLSARHCSTSTSDDLWPWWHFGWPPKEYICFVPKVSDGPDDAGIMLTINITSVDAADENDDPDDSSYVETDEDDDDSSS</sequence>
<dbReference type="EMBL" id="OZ075127">
    <property type="protein sequence ID" value="CAL4951192.1"/>
    <property type="molecule type" value="Genomic_DNA"/>
</dbReference>
<evidence type="ECO:0000259" key="13">
    <source>
        <dbReference type="PROSITE" id="PS51081"/>
    </source>
</evidence>
<keyword evidence="15" id="KW-1185">Reference proteome</keyword>
<dbReference type="GO" id="GO:0008270">
    <property type="term" value="F:zinc ion binding"/>
    <property type="evidence" value="ECO:0007669"/>
    <property type="project" value="UniProtKB-KW"/>
</dbReference>
<dbReference type="SUPFAM" id="SSF49599">
    <property type="entry name" value="TRAF domain-like"/>
    <property type="match status" value="1"/>
</dbReference>
<evidence type="ECO:0000256" key="11">
    <source>
        <dbReference type="PROSITE-ProRule" id="PRU00455"/>
    </source>
</evidence>
<evidence type="ECO:0000313" key="15">
    <source>
        <dbReference type="Proteomes" id="UP001497457"/>
    </source>
</evidence>
<keyword evidence="9" id="KW-0862">Zinc</keyword>
<evidence type="ECO:0000256" key="1">
    <source>
        <dbReference type="ARBA" id="ARBA00000900"/>
    </source>
</evidence>
<comment type="pathway">
    <text evidence="2">Protein modification; protein ubiquitination.</text>
</comment>
<evidence type="ECO:0000256" key="4">
    <source>
        <dbReference type="ARBA" id="ARBA00012483"/>
    </source>
</evidence>
<accession>A0ABC8YX88</accession>
<feature type="compositionally biased region" description="Acidic residues" evidence="12">
    <location>
        <begin position="273"/>
        <end position="297"/>
    </location>
</feature>
<dbReference type="EC" id="2.3.2.27" evidence="4"/>
<dbReference type="Pfam" id="PF21362">
    <property type="entry name" value="Sina_RING"/>
    <property type="match status" value="1"/>
</dbReference>
<keyword evidence="7 11" id="KW-0863">Zinc-finger</keyword>
<organism evidence="14 15">
    <name type="scientific">Urochloa decumbens</name>
    <dbReference type="NCBI Taxonomy" id="240449"/>
    <lineage>
        <taxon>Eukaryota</taxon>
        <taxon>Viridiplantae</taxon>
        <taxon>Streptophyta</taxon>
        <taxon>Embryophyta</taxon>
        <taxon>Tracheophyta</taxon>
        <taxon>Spermatophyta</taxon>
        <taxon>Magnoliopsida</taxon>
        <taxon>Liliopsida</taxon>
        <taxon>Poales</taxon>
        <taxon>Poaceae</taxon>
        <taxon>PACMAD clade</taxon>
        <taxon>Panicoideae</taxon>
        <taxon>Panicodae</taxon>
        <taxon>Paniceae</taxon>
        <taxon>Melinidinae</taxon>
        <taxon>Urochloa</taxon>
    </lineage>
</organism>
<keyword evidence="5" id="KW-0808">Transferase</keyword>
<proteinExistence type="inferred from homology"/>
<dbReference type="Proteomes" id="UP001497457">
    <property type="component" value="Chromosome 17b"/>
</dbReference>
<keyword evidence="8" id="KW-0833">Ubl conjugation pathway</keyword>
<dbReference type="Gene3D" id="3.30.40.10">
    <property type="entry name" value="Zinc/RING finger domain, C3HC4 (zinc finger)"/>
    <property type="match status" value="1"/>
</dbReference>
<feature type="region of interest" description="Disordered" evidence="12">
    <location>
        <begin position="271"/>
        <end position="297"/>
    </location>
</feature>
<comment type="similarity">
    <text evidence="3">Belongs to the SINA (Seven in absentia) family.</text>
</comment>
<evidence type="ECO:0000256" key="10">
    <source>
        <dbReference type="ARBA" id="ARBA00024004"/>
    </source>
</evidence>